<dbReference type="Proteomes" id="UP001054945">
    <property type="component" value="Unassembled WGS sequence"/>
</dbReference>
<keyword evidence="3" id="KW-1185">Reference proteome</keyword>
<accession>A0AAV4SFX6</accession>
<feature type="compositionally biased region" description="Polar residues" evidence="1">
    <location>
        <begin position="51"/>
        <end position="74"/>
    </location>
</feature>
<proteinExistence type="predicted"/>
<protein>
    <submittedName>
        <fullName evidence="2">Protein turtle</fullName>
    </submittedName>
</protein>
<feature type="compositionally biased region" description="Low complexity" evidence="1">
    <location>
        <begin position="86"/>
        <end position="98"/>
    </location>
</feature>
<evidence type="ECO:0000313" key="3">
    <source>
        <dbReference type="Proteomes" id="UP001054945"/>
    </source>
</evidence>
<dbReference type="AlphaFoldDB" id="A0AAV4SFX6"/>
<gene>
    <name evidence="2" type="primary">tutl_2</name>
    <name evidence="2" type="ORF">CEXT_368561</name>
</gene>
<evidence type="ECO:0000256" key="1">
    <source>
        <dbReference type="SAM" id="MobiDB-lite"/>
    </source>
</evidence>
<comment type="caution">
    <text evidence="2">The sequence shown here is derived from an EMBL/GenBank/DDBJ whole genome shotgun (WGS) entry which is preliminary data.</text>
</comment>
<feature type="region of interest" description="Disordered" evidence="1">
    <location>
        <begin position="37"/>
        <end position="113"/>
    </location>
</feature>
<reference evidence="2 3" key="1">
    <citation type="submission" date="2021-06" db="EMBL/GenBank/DDBJ databases">
        <title>Caerostris extrusa draft genome.</title>
        <authorList>
            <person name="Kono N."/>
            <person name="Arakawa K."/>
        </authorList>
    </citation>
    <scope>NUCLEOTIDE SEQUENCE [LARGE SCALE GENOMIC DNA]</scope>
</reference>
<evidence type="ECO:0000313" key="2">
    <source>
        <dbReference type="EMBL" id="GIY31899.1"/>
    </source>
</evidence>
<organism evidence="2 3">
    <name type="scientific">Caerostris extrusa</name>
    <name type="common">Bark spider</name>
    <name type="synonym">Caerostris bankana</name>
    <dbReference type="NCBI Taxonomy" id="172846"/>
    <lineage>
        <taxon>Eukaryota</taxon>
        <taxon>Metazoa</taxon>
        <taxon>Ecdysozoa</taxon>
        <taxon>Arthropoda</taxon>
        <taxon>Chelicerata</taxon>
        <taxon>Arachnida</taxon>
        <taxon>Araneae</taxon>
        <taxon>Araneomorphae</taxon>
        <taxon>Entelegynae</taxon>
        <taxon>Araneoidea</taxon>
        <taxon>Araneidae</taxon>
        <taxon>Caerostris</taxon>
    </lineage>
</organism>
<sequence length="113" mass="12419">MLHQQVLGSPLQTSWQQGWPGSRHWLPVQAYPTTSAGPRFYPVRPTVPRSFGSSIHPRQQISPTHQRPLATSSPPHLESHGISQVSCGPDSSESGSSDVQPVTYTRDRLFGCC</sequence>
<name>A0AAV4SFX6_CAEEX</name>
<dbReference type="EMBL" id="BPLR01009431">
    <property type="protein sequence ID" value="GIY31899.1"/>
    <property type="molecule type" value="Genomic_DNA"/>
</dbReference>